<dbReference type="SUPFAM" id="SSF110087">
    <property type="entry name" value="DR1885-like metal-binding protein"/>
    <property type="match status" value="1"/>
</dbReference>
<keyword evidence="1" id="KW-0812">Transmembrane</keyword>
<dbReference type="InterPro" id="IPR007410">
    <property type="entry name" value="LpqE-like"/>
</dbReference>
<keyword evidence="1" id="KW-0472">Membrane</keyword>
<name>A0ABS1P2U6_9ACTN</name>
<dbReference type="InterPro" id="IPR058248">
    <property type="entry name" value="Lxx211020-like"/>
</dbReference>
<dbReference type="Proteomes" id="UP000621386">
    <property type="component" value="Unassembled WGS sequence"/>
</dbReference>
<protein>
    <submittedName>
        <fullName evidence="2">Copper chaperone PCu(A)C</fullName>
    </submittedName>
</protein>
<dbReference type="RefSeq" id="WP_201819576.1">
    <property type="nucleotide sequence ID" value="NZ_JAERRH010000006.1"/>
</dbReference>
<accession>A0ABS1P2U6</accession>
<keyword evidence="3" id="KW-1185">Reference proteome</keyword>
<evidence type="ECO:0000313" key="2">
    <source>
        <dbReference type="EMBL" id="MBL1106692.1"/>
    </source>
</evidence>
<dbReference type="Pfam" id="PF04314">
    <property type="entry name" value="PCuAC"/>
    <property type="match status" value="1"/>
</dbReference>
<organism evidence="2 3">
    <name type="scientific">Streptomyces musisoli</name>
    <dbReference type="NCBI Taxonomy" id="2802280"/>
    <lineage>
        <taxon>Bacteria</taxon>
        <taxon>Bacillati</taxon>
        <taxon>Actinomycetota</taxon>
        <taxon>Actinomycetes</taxon>
        <taxon>Kitasatosporales</taxon>
        <taxon>Streptomycetaceae</taxon>
        <taxon>Streptomyces</taxon>
    </lineage>
</organism>
<comment type="caution">
    <text evidence="2">The sequence shown here is derived from an EMBL/GenBank/DDBJ whole genome shotgun (WGS) entry which is preliminary data.</text>
</comment>
<keyword evidence="1" id="KW-1133">Transmembrane helix</keyword>
<evidence type="ECO:0000256" key="1">
    <source>
        <dbReference type="SAM" id="Phobius"/>
    </source>
</evidence>
<evidence type="ECO:0000313" key="3">
    <source>
        <dbReference type="Proteomes" id="UP000621386"/>
    </source>
</evidence>
<gene>
    <name evidence="2" type="ORF">JK361_19150</name>
</gene>
<dbReference type="Gene3D" id="2.60.40.1890">
    <property type="entry name" value="PCu(A)C copper chaperone"/>
    <property type="match status" value="1"/>
</dbReference>
<dbReference type="EMBL" id="JAERRH010000006">
    <property type="protein sequence ID" value="MBL1106692.1"/>
    <property type="molecule type" value="Genomic_DNA"/>
</dbReference>
<feature type="transmembrane region" description="Helical" evidence="1">
    <location>
        <begin position="21"/>
        <end position="43"/>
    </location>
</feature>
<sequence length="178" mass="18354">MKDTLTRPSARLARRRRLTDTLLAVLVPVAASSLALAGLTTWVGTGRAGSPARIRVTEGRVLLPGNGSSETAAFFRITNEGGSADRLVGVTSPRAPGGVGLARHRMGSGATAYRAPVESVEIPAGGSLTMSPYGVDLTVAAPAGEWRAGDLVSFTLEFGRSGRVTLPAVVVRPGTVTF</sequence>
<reference evidence="2 3" key="1">
    <citation type="submission" date="2021-01" db="EMBL/GenBank/DDBJ databases">
        <title>WGS of actinomycetes isolated from Thailand.</title>
        <authorList>
            <person name="Thawai C."/>
        </authorList>
    </citation>
    <scope>NUCLEOTIDE SEQUENCE [LARGE SCALE GENOMIC DNA]</scope>
    <source>
        <strain evidence="2 3">CH5-8</strain>
    </source>
</reference>
<proteinExistence type="predicted"/>
<dbReference type="PANTHER" id="PTHR36302:SF1">
    <property type="entry name" value="COPPER CHAPERONE PCU(A)C"/>
    <property type="match status" value="1"/>
</dbReference>
<dbReference type="InterPro" id="IPR036182">
    <property type="entry name" value="PCuAC_sf"/>
</dbReference>
<dbReference type="PANTHER" id="PTHR36302">
    <property type="entry name" value="BLR7088 PROTEIN"/>
    <property type="match status" value="1"/>
</dbReference>